<accession>A0A9Q1H1G5</accession>
<keyword evidence="4" id="KW-0378">Hydrolase</keyword>
<keyword evidence="8" id="KW-1185">Reference proteome</keyword>
<sequence length="113" mass="13104">MESTIGHLPKGHVDPGEDFKAAALRETEEEAGLDETKFNIHNFEFRLEYSVKGRPKEVVYWLAELKDPDTPIRLSEEHQDYKWLPLSEACTYAKYEDLQKALKDAAEYIENSK</sequence>
<dbReference type="GO" id="GO:0004081">
    <property type="term" value="F:bis(5'-nucleosyl)-tetraphosphatase (asymmetrical) activity"/>
    <property type="evidence" value="ECO:0007669"/>
    <property type="project" value="TreeGrafter"/>
</dbReference>
<dbReference type="InterPro" id="IPR051325">
    <property type="entry name" value="Nudix_hydrolase_domain"/>
</dbReference>
<dbReference type="PROSITE" id="PS51462">
    <property type="entry name" value="NUDIX"/>
    <property type="match status" value="1"/>
</dbReference>
<dbReference type="CDD" id="cd03428">
    <property type="entry name" value="NUDIX_Ap4A_Nudt2"/>
    <property type="match status" value="1"/>
</dbReference>
<dbReference type="GO" id="GO:0006754">
    <property type="term" value="P:ATP biosynthetic process"/>
    <property type="evidence" value="ECO:0007669"/>
    <property type="project" value="TreeGrafter"/>
</dbReference>
<evidence type="ECO:0000259" key="6">
    <source>
        <dbReference type="PROSITE" id="PS51462"/>
    </source>
</evidence>
<dbReference type="PROSITE" id="PS00893">
    <property type="entry name" value="NUDIX_BOX"/>
    <property type="match status" value="1"/>
</dbReference>
<dbReference type="GO" id="GO:0006167">
    <property type="term" value="P:AMP biosynthetic process"/>
    <property type="evidence" value="ECO:0007669"/>
    <property type="project" value="TreeGrafter"/>
</dbReference>
<dbReference type="InterPro" id="IPR000086">
    <property type="entry name" value="NUDIX_hydrolase_dom"/>
</dbReference>
<reference evidence="7" key="1">
    <citation type="submission" date="2021-10" db="EMBL/GenBank/DDBJ databases">
        <title>Tropical sea cucumber genome reveals ecological adaptation and Cuvierian tubules defense mechanism.</title>
        <authorList>
            <person name="Chen T."/>
        </authorList>
    </citation>
    <scope>NUCLEOTIDE SEQUENCE</scope>
    <source>
        <strain evidence="7">Nanhai2018</strain>
        <tissue evidence="7">Muscle</tissue>
    </source>
</reference>
<gene>
    <name evidence="7" type="ORF">HOLleu_28457</name>
</gene>
<protein>
    <recommendedName>
        <fullName evidence="2">Bis(5'-nucleosyl)-tetraphosphatase [asymmetrical]</fullName>
    </recommendedName>
    <alternativeName>
        <fullName evidence="5">Diadenosine 5',5'''-P1,P4-tetraphosphate asymmetrical hydrolase</fullName>
    </alternativeName>
</protein>
<evidence type="ECO:0000313" key="8">
    <source>
        <dbReference type="Proteomes" id="UP001152320"/>
    </source>
</evidence>
<dbReference type="OrthoDB" id="276276at2759"/>
<dbReference type="InterPro" id="IPR015797">
    <property type="entry name" value="NUDIX_hydrolase-like_dom_sf"/>
</dbReference>
<evidence type="ECO:0000256" key="4">
    <source>
        <dbReference type="ARBA" id="ARBA00022801"/>
    </source>
</evidence>
<dbReference type="Pfam" id="PF00293">
    <property type="entry name" value="NUDIX"/>
    <property type="match status" value="1"/>
</dbReference>
<comment type="caution">
    <text evidence="7">The sequence shown here is derived from an EMBL/GenBank/DDBJ whole genome shotgun (WGS) entry which is preliminary data.</text>
</comment>
<evidence type="ECO:0000256" key="2">
    <source>
        <dbReference type="ARBA" id="ARBA00018911"/>
    </source>
</evidence>
<dbReference type="InterPro" id="IPR020084">
    <property type="entry name" value="NUDIX_hydrolase_CS"/>
</dbReference>
<evidence type="ECO:0000256" key="5">
    <source>
        <dbReference type="ARBA" id="ARBA00032644"/>
    </source>
</evidence>
<dbReference type="SUPFAM" id="SSF55811">
    <property type="entry name" value="Nudix"/>
    <property type="match status" value="1"/>
</dbReference>
<evidence type="ECO:0000256" key="1">
    <source>
        <dbReference type="ARBA" id="ARBA00005582"/>
    </source>
</evidence>
<keyword evidence="3" id="KW-0547">Nucleotide-binding</keyword>
<proteinExistence type="inferred from homology"/>
<feature type="domain" description="Nudix hydrolase" evidence="6">
    <location>
        <begin position="1"/>
        <end position="106"/>
    </location>
</feature>
<dbReference type="PANTHER" id="PTHR21340">
    <property type="entry name" value="DIADENOSINE 5,5-P1,P4-TETRAPHOSPHATE PYROPHOSPHOHYDROLASE MUTT"/>
    <property type="match status" value="1"/>
</dbReference>
<evidence type="ECO:0000256" key="3">
    <source>
        <dbReference type="ARBA" id="ARBA00022741"/>
    </source>
</evidence>
<dbReference type="AlphaFoldDB" id="A0A9Q1H1G5"/>
<dbReference type="Proteomes" id="UP001152320">
    <property type="component" value="Chromosome 14"/>
</dbReference>
<dbReference type="PANTHER" id="PTHR21340:SF0">
    <property type="entry name" value="BIS(5'-NUCLEOSYL)-TETRAPHOSPHATASE [ASYMMETRICAL]"/>
    <property type="match status" value="1"/>
</dbReference>
<evidence type="ECO:0000313" key="7">
    <source>
        <dbReference type="EMBL" id="KAJ8029130.1"/>
    </source>
</evidence>
<comment type="similarity">
    <text evidence="1">Belongs to the Nudix hydrolase family.</text>
</comment>
<dbReference type="GO" id="GO:0000166">
    <property type="term" value="F:nucleotide binding"/>
    <property type="evidence" value="ECO:0007669"/>
    <property type="project" value="UniProtKB-KW"/>
</dbReference>
<dbReference type="EMBL" id="JAIZAY010000014">
    <property type="protein sequence ID" value="KAJ8029130.1"/>
    <property type="molecule type" value="Genomic_DNA"/>
</dbReference>
<organism evidence="7 8">
    <name type="scientific">Holothuria leucospilota</name>
    <name type="common">Black long sea cucumber</name>
    <name type="synonym">Mertensiothuria leucospilota</name>
    <dbReference type="NCBI Taxonomy" id="206669"/>
    <lineage>
        <taxon>Eukaryota</taxon>
        <taxon>Metazoa</taxon>
        <taxon>Echinodermata</taxon>
        <taxon>Eleutherozoa</taxon>
        <taxon>Echinozoa</taxon>
        <taxon>Holothuroidea</taxon>
        <taxon>Aspidochirotacea</taxon>
        <taxon>Aspidochirotida</taxon>
        <taxon>Holothuriidae</taxon>
        <taxon>Holothuria</taxon>
    </lineage>
</organism>
<dbReference type="PRINTS" id="PR01405">
    <property type="entry name" value="TETRPHPHTASE"/>
</dbReference>
<name>A0A9Q1H1G5_HOLLE</name>
<dbReference type="InterPro" id="IPR003565">
    <property type="entry name" value="Tetra_PHTase"/>
</dbReference>
<dbReference type="Gene3D" id="3.90.79.10">
    <property type="entry name" value="Nucleoside Triphosphate Pyrophosphohydrolase"/>
    <property type="match status" value="1"/>
</dbReference>